<evidence type="ECO:0000256" key="2">
    <source>
        <dbReference type="SAM" id="Phobius"/>
    </source>
</evidence>
<comment type="caution">
    <text evidence="3">The sequence shown here is derived from an EMBL/GenBank/DDBJ whole genome shotgun (WGS) entry which is preliminary data.</text>
</comment>
<proteinExistence type="predicted"/>
<evidence type="ECO:0008006" key="5">
    <source>
        <dbReference type="Google" id="ProtNLM"/>
    </source>
</evidence>
<dbReference type="InterPro" id="IPR039689">
    <property type="entry name" value="CD72"/>
</dbReference>
<dbReference type="AlphaFoldDB" id="A0A8T2MQ46"/>
<accession>A0A8T2MQ46</accession>
<feature type="region of interest" description="Disordered" evidence="1">
    <location>
        <begin position="220"/>
        <end position="240"/>
    </location>
</feature>
<evidence type="ECO:0000313" key="4">
    <source>
        <dbReference type="Proteomes" id="UP000824540"/>
    </source>
</evidence>
<feature type="region of interest" description="Disordered" evidence="1">
    <location>
        <begin position="108"/>
        <end position="202"/>
    </location>
</feature>
<keyword evidence="2" id="KW-0812">Transmembrane</keyword>
<gene>
    <name evidence="3" type="ORF">JZ751_029939</name>
</gene>
<sequence length="240" mass="27740">MFEKMDPDEVYSNISDFPGIRHDKHEGKSENLYQNVRLKPIGAHATCPAASPGSQSAGGKSSAQRDSLWKRTSLLFISLWIITLISLITTLGLYYMQSLAVQREVQEQQRNSSTHNTELQKQLGEKEQENSQLQKQLGEKEQENSQLQSQLEDKEKENSQLQKQLGEKEQENSQLQKQLVKKRQENSNLQKQLREKEQEFSDLHTRFSSMRASYLPTEMCSSFSPEKTGEHPHTQRRVYL</sequence>
<dbReference type="PANTHER" id="PTHR15028:SF6">
    <property type="entry name" value="B-CELL DIFFERENTIATION ANTIGEN CD72"/>
    <property type="match status" value="1"/>
</dbReference>
<evidence type="ECO:0000313" key="3">
    <source>
        <dbReference type="EMBL" id="KAG9329723.1"/>
    </source>
</evidence>
<keyword evidence="2" id="KW-1133">Transmembrane helix</keyword>
<dbReference type="Proteomes" id="UP000824540">
    <property type="component" value="Unassembled WGS sequence"/>
</dbReference>
<dbReference type="EMBL" id="JAFBMS010000978">
    <property type="protein sequence ID" value="KAG9329723.1"/>
    <property type="molecule type" value="Genomic_DNA"/>
</dbReference>
<dbReference type="GO" id="GO:0005886">
    <property type="term" value="C:plasma membrane"/>
    <property type="evidence" value="ECO:0007669"/>
    <property type="project" value="InterPro"/>
</dbReference>
<reference evidence="3" key="1">
    <citation type="thesis" date="2021" institute="BYU ScholarsArchive" country="Provo, UT, USA">
        <title>Applications of and Algorithms for Genome Assembly and Genomic Analyses with an Emphasis on Marine Teleosts.</title>
        <authorList>
            <person name="Pickett B.D."/>
        </authorList>
    </citation>
    <scope>NUCLEOTIDE SEQUENCE</scope>
    <source>
        <strain evidence="3">HI-2016</strain>
    </source>
</reference>
<protein>
    <recommendedName>
        <fullName evidence="5">B-cell differentiation antigen CD72</fullName>
    </recommendedName>
</protein>
<feature type="compositionally biased region" description="Basic and acidic residues" evidence="1">
    <location>
        <begin position="192"/>
        <end position="202"/>
    </location>
</feature>
<keyword evidence="2" id="KW-0472">Membrane</keyword>
<evidence type="ECO:0000256" key="1">
    <source>
        <dbReference type="SAM" id="MobiDB-lite"/>
    </source>
</evidence>
<dbReference type="GO" id="GO:0004888">
    <property type="term" value="F:transmembrane signaling receptor activity"/>
    <property type="evidence" value="ECO:0007669"/>
    <property type="project" value="InterPro"/>
</dbReference>
<dbReference type="PANTHER" id="PTHR15028">
    <property type="entry name" value="CD72-RELATED"/>
    <property type="match status" value="1"/>
</dbReference>
<feature type="compositionally biased region" description="Polar residues" evidence="1">
    <location>
        <begin position="108"/>
        <end position="117"/>
    </location>
</feature>
<keyword evidence="4" id="KW-1185">Reference proteome</keyword>
<organism evidence="3 4">
    <name type="scientific">Albula glossodonta</name>
    <name type="common">roundjaw bonefish</name>
    <dbReference type="NCBI Taxonomy" id="121402"/>
    <lineage>
        <taxon>Eukaryota</taxon>
        <taxon>Metazoa</taxon>
        <taxon>Chordata</taxon>
        <taxon>Craniata</taxon>
        <taxon>Vertebrata</taxon>
        <taxon>Euteleostomi</taxon>
        <taxon>Actinopterygii</taxon>
        <taxon>Neopterygii</taxon>
        <taxon>Teleostei</taxon>
        <taxon>Albuliformes</taxon>
        <taxon>Albulidae</taxon>
        <taxon>Albula</taxon>
    </lineage>
</organism>
<name>A0A8T2MQ46_9TELE</name>
<dbReference type="SUPFAM" id="SSF90257">
    <property type="entry name" value="Myosin rod fragments"/>
    <property type="match status" value="1"/>
</dbReference>
<feature type="transmembrane region" description="Helical" evidence="2">
    <location>
        <begin position="74"/>
        <end position="96"/>
    </location>
</feature>